<evidence type="ECO:0000256" key="5">
    <source>
        <dbReference type="SAM" id="SignalP"/>
    </source>
</evidence>
<accession>A0A2M9BCD9</accession>
<evidence type="ECO:0000256" key="2">
    <source>
        <dbReference type="ARBA" id="ARBA00022448"/>
    </source>
</evidence>
<evidence type="ECO:0000256" key="3">
    <source>
        <dbReference type="ARBA" id="ARBA00022729"/>
    </source>
</evidence>
<dbReference type="PANTHER" id="PTHR30483:SF6">
    <property type="entry name" value="PERIPLASMIC BINDING PROTEIN OF ABC TRANSPORTER FOR NATURAL AMINO ACIDS"/>
    <property type="match status" value="1"/>
</dbReference>
<keyword evidence="8" id="KW-1185">Reference proteome</keyword>
<dbReference type="SUPFAM" id="SSF53822">
    <property type="entry name" value="Periplasmic binding protein-like I"/>
    <property type="match status" value="1"/>
</dbReference>
<comment type="caution">
    <text evidence="7">The sequence shown here is derived from an EMBL/GenBank/DDBJ whole genome shotgun (WGS) entry which is preliminary data.</text>
</comment>
<dbReference type="RefSeq" id="WP_100345717.1">
    <property type="nucleotide sequence ID" value="NZ_PGFB01000005.1"/>
</dbReference>
<evidence type="ECO:0000259" key="6">
    <source>
        <dbReference type="Pfam" id="PF13458"/>
    </source>
</evidence>
<keyword evidence="2" id="KW-0813">Transport</keyword>
<organism evidence="7 8">
    <name type="scientific">Compostimonas suwonensis</name>
    <dbReference type="NCBI Taxonomy" id="1048394"/>
    <lineage>
        <taxon>Bacteria</taxon>
        <taxon>Bacillati</taxon>
        <taxon>Actinomycetota</taxon>
        <taxon>Actinomycetes</taxon>
        <taxon>Micrococcales</taxon>
        <taxon>Microbacteriaceae</taxon>
        <taxon>Compostimonas</taxon>
    </lineage>
</organism>
<keyword evidence="4" id="KW-0029">Amino-acid transport</keyword>
<dbReference type="OrthoDB" id="7337537at2"/>
<dbReference type="PROSITE" id="PS51257">
    <property type="entry name" value="PROKAR_LIPOPROTEIN"/>
    <property type="match status" value="1"/>
</dbReference>
<dbReference type="Gene3D" id="3.40.50.2300">
    <property type="match status" value="2"/>
</dbReference>
<dbReference type="PRINTS" id="PR00337">
    <property type="entry name" value="LEUILEVALBP"/>
</dbReference>
<proteinExistence type="inferred from homology"/>
<gene>
    <name evidence="7" type="ORF">CLV54_2954</name>
</gene>
<dbReference type="InterPro" id="IPR028082">
    <property type="entry name" value="Peripla_BP_I"/>
</dbReference>
<dbReference type="AlphaFoldDB" id="A0A2M9BCD9"/>
<sequence>MSRSTRITLVTSTAAILLLLAGCAPVTTDGGSGSGSSDSGSPIKVGYLGALSGGSAANGQSDLNGVQLAVDQLNEAGGIAGRQLEVVTADDKSDPATSATAAQKLVQQDGVVAVLGGPNSGTVKANSVIVTGANVPRIITIAQEDTLIDPAAAGFPLTFRVTENNTYDVDAIASVFEQKGYQAICVLADTTAYGEGGLTTINTVFAKHDLPIHAVARHEVNATDMTAPALTLRDAGCDSIYLYSLGPDGALFLKTLQQIGWDVPVIGGRGLAAKSFLSLAGDAANGVIIPAVVDPSKAEGGAFIDAYDAAYGADDDPAHVYSAMGYDSMNMLAAALEETDGEGGDALAKALGSVELTDAASGREGSTLSFSTDRHEAPSKDFLVLYEIKDGAFSFLSSDVESGQ</sequence>
<keyword evidence="3 5" id="KW-0732">Signal</keyword>
<dbReference type="InterPro" id="IPR028081">
    <property type="entry name" value="Leu-bd"/>
</dbReference>
<dbReference type="Proteomes" id="UP000230161">
    <property type="component" value="Unassembled WGS sequence"/>
</dbReference>
<evidence type="ECO:0000256" key="4">
    <source>
        <dbReference type="ARBA" id="ARBA00022970"/>
    </source>
</evidence>
<protein>
    <submittedName>
        <fullName evidence="7">Branched-chain amino acid transport system substrate-binding protein</fullName>
    </submittedName>
</protein>
<comment type="similarity">
    <text evidence="1">Belongs to the leucine-binding protein family.</text>
</comment>
<dbReference type="GO" id="GO:0006865">
    <property type="term" value="P:amino acid transport"/>
    <property type="evidence" value="ECO:0007669"/>
    <property type="project" value="UniProtKB-KW"/>
</dbReference>
<dbReference type="InterPro" id="IPR000709">
    <property type="entry name" value="Leu_Ile_Val-bd"/>
</dbReference>
<dbReference type="PANTHER" id="PTHR30483">
    <property type="entry name" value="LEUCINE-SPECIFIC-BINDING PROTEIN"/>
    <property type="match status" value="1"/>
</dbReference>
<feature type="signal peptide" evidence="5">
    <location>
        <begin position="1"/>
        <end position="28"/>
    </location>
</feature>
<reference evidence="7 8" key="1">
    <citation type="submission" date="2017-11" db="EMBL/GenBank/DDBJ databases">
        <title>Genomic Encyclopedia of Archaeal and Bacterial Type Strains, Phase II (KMG-II): From Individual Species to Whole Genera.</title>
        <authorList>
            <person name="Goeker M."/>
        </authorList>
    </citation>
    <scope>NUCLEOTIDE SEQUENCE [LARGE SCALE GENOMIC DNA]</scope>
    <source>
        <strain evidence="7 8">DSM 25625</strain>
    </source>
</reference>
<name>A0A2M9BCD9_9MICO</name>
<evidence type="ECO:0000256" key="1">
    <source>
        <dbReference type="ARBA" id="ARBA00010062"/>
    </source>
</evidence>
<dbReference type="InterPro" id="IPR051010">
    <property type="entry name" value="BCAA_transport"/>
</dbReference>
<feature type="chain" id="PRO_5038928770" evidence="5">
    <location>
        <begin position="29"/>
        <end position="404"/>
    </location>
</feature>
<evidence type="ECO:0000313" key="7">
    <source>
        <dbReference type="EMBL" id="PJJ55607.1"/>
    </source>
</evidence>
<evidence type="ECO:0000313" key="8">
    <source>
        <dbReference type="Proteomes" id="UP000230161"/>
    </source>
</evidence>
<dbReference type="Pfam" id="PF13458">
    <property type="entry name" value="Peripla_BP_6"/>
    <property type="match status" value="1"/>
</dbReference>
<feature type="domain" description="Leucine-binding protein" evidence="6">
    <location>
        <begin position="42"/>
        <end position="367"/>
    </location>
</feature>
<dbReference type="EMBL" id="PGFB01000005">
    <property type="protein sequence ID" value="PJJ55607.1"/>
    <property type="molecule type" value="Genomic_DNA"/>
</dbReference>